<accession>A0ABT7C873</accession>
<evidence type="ECO:0000313" key="3">
    <source>
        <dbReference type="Proteomes" id="UP001170379"/>
    </source>
</evidence>
<dbReference type="PANTHER" id="PTHR22642:SF2">
    <property type="entry name" value="PROTEIN LONG AFTER FAR-RED 3"/>
    <property type="match status" value="1"/>
</dbReference>
<gene>
    <name evidence="2" type="ORF">C7K25_08485</name>
</gene>
<dbReference type="PANTHER" id="PTHR22642">
    <property type="entry name" value="IMIDAZOLONEPROPIONASE"/>
    <property type="match status" value="1"/>
</dbReference>
<sequence>MRKIHTFDEPREDWTPLLVTAKTILTADEDAPRASAMLIAGERIVAVGTADECRDAAGFLGLTAPRELDLGDVTITPGFIDPHTHPLMHGQMRMWVDCGPSQAATIPEIVALLQQRAAETTGDGPIRGYGYEHRNLAEGRHPTRHELDAVATDREVYLMNASGHGGVVNSFTLEKYGVTRDTPNPPGGEFFRDSEGELTGELSDAACNILTGVEGVKIGNHGPNLHLGDSIEDHIEQLRTAQDSFLRGGVTAVGDCQVTRREFDMYLRLADTGDLKIRYNMYFLSHLLDEGLEIGMRGAFGNGYLSFAGFKFYADGTLGGWTAYFPDGYAGDPCRTGMLYHEPAEYSELIRRAHEAGLQTATHAQSPDAIGMVLDAIEAAQDAHPRPDARHRIEHCGLPSSEQIERMAKLGVHPVNQTQHYYNWGEGVVDAIGEAGARFNPLGEFEAEGVPVTLSSDAPVADPLPLQAIQTAVTRTTARGAQLGDANLRISVESAFAAHTIAGARALGREDDLGSITPGKRADFVVLGGNPLEVDPTTIQDIPVLQTWVGGTAQFDSAEQAAAAVSAAAATATATATTTAAATATATSATKEGSASW</sequence>
<dbReference type="RefSeq" id="WP_084147499.1">
    <property type="nucleotide sequence ID" value="NZ_CP028426.1"/>
</dbReference>
<proteinExistence type="predicted"/>
<dbReference type="InterPro" id="IPR032466">
    <property type="entry name" value="Metal_Hydrolase"/>
</dbReference>
<evidence type="ECO:0000313" key="2">
    <source>
        <dbReference type="EMBL" id="MDJ1371403.1"/>
    </source>
</evidence>
<dbReference type="InterPro" id="IPR013108">
    <property type="entry name" value="Amidohydro_3"/>
</dbReference>
<dbReference type="Pfam" id="PF07969">
    <property type="entry name" value="Amidohydro_3"/>
    <property type="match status" value="1"/>
</dbReference>
<organism evidence="2 3">
    <name type="scientific">Gulosibacter molinativorax</name>
    <dbReference type="NCBI Taxonomy" id="256821"/>
    <lineage>
        <taxon>Bacteria</taxon>
        <taxon>Bacillati</taxon>
        <taxon>Actinomycetota</taxon>
        <taxon>Actinomycetes</taxon>
        <taxon>Micrococcales</taxon>
        <taxon>Microbacteriaceae</taxon>
        <taxon>Gulosibacter</taxon>
    </lineage>
</organism>
<feature type="domain" description="Amidohydrolase 3" evidence="1">
    <location>
        <begin position="67"/>
        <end position="551"/>
    </location>
</feature>
<name>A0ABT7C873_9MICO</name>
<dbReference type="Gene3D" id="3.20.20.140">
    <property type="entry name" value="Metal-dependent hydrolases"/>
    <property type="match status" value="1"/>
</dbReference>
<dbReference type="SUPFAM" id="SSF51338">
    <property type="entry name" value="Composite domain of metallo-dependent hydrolases"/>
    <property type="match status" value="1"/>
</dbReference>
<dbReference type="InterPro" id="IPR011059">
    <property type="entry name" value="Metal-dep_hydrolase_composite"/>
</dbReference>
<dbReference type="Proteomes" id="UP001170379">
    <property type="component" value="Unassembled WGS sequence"/>
</dbReference>
<comment type="caution">
    <text evidence="2">The sequence shown here is derived from an EMBL/GenBank/DDBJ whole genome shotgun (WGS) entry which is preliminary data.</text>
</comment>
<keyword evidence="3" id="KW-1185">Reference proteome</keyword>
<dbReference type="CDD" id="cd01300">
    <property type="entry name" value="YtcJ_like"/>
    <property type="match status" value="1"/>
</dbReference>
<dbReference type="Gene3D" id="3.10.310.70">
    <property type="match status" value="1"/>
</dbReference>
<dbReference type="InterPro" id="IPR033932">
    <property type="entry name" value="YtcJ-like"/>
</dbReference>
<evidence type="ECO:0000259" key="1">
    <source>
        <dbReference type="Pfam" id="PF07969"/>
    </source>
</evidence>
<dbReference type="EMBL" id="PXVD01000012">
    <property type="protein sequence ID" value="MDJ1371403.1"/>
    <property type="molecule type" value="Genomic_DNA"/>
</dbReference>
<dbReference type="Gene3D" id="2.30.40.10">
    <property type="entry name" value="Urease, subunit C, domain 1"/>
    <property type="match status" value="1"/>
</dbReference>
<dbReference type="SUPFAM" id="SSF51556">
    <property type="entry name" value="Metallo-dependent hydrolases"/>
    <property type="match status" value="1"/>
</dbReference>
<reference evidence="2" key="2">
    <citation type="journal article" date="2022" name="Sci. Rep.">
        <title>In silico prediction of the enzymes involved in the degradation of the herbicide molinate by Gulosibacter molinativorax ON4T.</title>
        <authorList>
            <person name="Lopes A.R."/>
            <person name="Bunin E."/>
            <person name="Viana A.T."/>
            <person name="Froufe H."/>
            <person name="Munoz-Merida A."/>
            <person name="Pinho D."/>
            <person name="Figueiredo J."/>
            <person name="Barroso C."/>
            <person name="Vaz-Moreira I."/>
            <person name="Bellanger X."/>
            <person name="Egas C."/>
            <person name="Nunes O.C."/>
        </authorList>
    </citation>
    <scope>NUCLEOTIDE SEQUENCE</scope>
    <source>
        <strain evidence="2">ON4</strain>
    </source>
</reference>
<reference evidence="2" key="1">
    <citation type="submission" date="2018-03" db="EMBL/GenBank/DDBJ databases">
        <authorList>
            <person name="Nunes O.C."/>
            <person name="Lopes A.R."/>
            <person name="Froufe H."/>
            <person name="Munoz-Merida A."/>
            <person name="Barroso C."/>
            <person name="Egas C."/>
        </authorList>
    </citation>
    <scope>NUCLEOTIDE SEQUENCE</scope>
    <source>
        <strain evidence="2">ON4</strain>
    </source>
</reference>
<protein>
    <submittedName>
        <fullName evidence="2">Amidohydrolase</fullName>
    </submittedName>
</protein>